<dbReference type="InterPro" id="IPR029063">
    <property type="entry name" value="SAM-dependent_MTases_sf"/>
</dbReference>
<dbReference type="Pfam" id="PF10294">
    <property type="entry name" value="Methyltransf_16"/>
    <property type="match status" value="1"/>
</dbReference>
<accession>A0A8B6F164</accession>
<evidence type="ECO:0000256" key="1">
    <source>
        <dbReference type="SAM" id="SignalP"/>
    </source>
</evidence>
<name>A0A8B6F164_MYTGA</name>
<dbReference type="AlphaFoldDB" id="A0A8B6F164"/>
<dbReference type="GO" id="GO:0005829">
    <property type="term" value="C:cytosol"/>
    <property type="evidence" value="ECO:0007669"/>
    <property type="project" value="TreeGrafter"/>
</dbReference>
<sequence>MWFLFHFSRQKLIALISVLTLHFTDCFDTETCGMSCQQPSTAVVVYDESKLSPLVKTSRTFNFANTELVIKQDWGNLGVAAVVWDAAIVLCEFIEKYKEEFKNKEVIELGAGSGIVGIVAALIGANVVITDREQVYPYLKHVLKDNLKDKDNVKYSVKILDWTRDLHKFPQKYDIILGADVIYVEEVFDALLATLQHLSHDETKIYLSCKIRYDRDTRFLDMVQKHYTLQEVLHDKDKDIKIFLCKKIKILS</sequence>
<feature type="signal peptide" evidence="1">
    <location>
        <begin position="1"/>
        <end position="26"/>
    </location>
</feature>
<feature type="chain" id="PRO_5032688037" evidence="1">
    <location>
        <begin position="27"/>
        <end position="252"/>
    </location>
</feature>
<proteinExistence type="predicted"/>
<evidence type="ECO:0000313" key="2">
    <source>
        <dbReference type="EMBL" id="VDI41495.1"/>
    </source>
</evidence>
<dbReference type="Proteomes" id="UP000596742">
    <property type="component" value="Unassembled WGS sequence"/>
</dbReference>
<organism evidence="2 3">
    <name type="scientific">Mytilus galloprovincialis</name>
    <name type="common">Mediterranean mussel</name>
    <dbReference type="NCBI Taxonomy" id="29158"/>
    <lineage>
        <taxon>Eukaryota</taxon>
        <taxon>Metazoa</taxon>
        <taxon>Spiralia</taxon>
        <taxon>Lophotrochozoa</taxon>
        <taxon>Mollusca</taxon>
        <taxon>Bivalvia</taxon>
        <taxon>Autobranchia</taxon>
        <taxon>Pteriomorphia</taxon>
        <taxon>Mytilida</taxon>
        <taxon>Mytiloidea</taxon>
        <taxon>Mytilidae</taxon>
        <taxon>Mytilinae</taxon>
        <taxon>Mytilus</taxon>
    </lineage>
</organism>
<protein>
    <submittedName>
        <fullName evidence="2">Uncharacterized protein</fullName>
    </submittedName>
</protein>
<reference evidence="2" key="1">
    <citation type="submission" date="2018-11" db="EMBL/GenBank/DDBJ databases">
        <authorList>
            <person name="Alioto T."/>
            <person name="Alioto T."/>
        </authorList>
    </citation>
    <scope>NUCLEOTIDE SEQUENCE</scope>
</reference>
<dbReference type="InterPro" id="IPR019410">
    <property type="entry name" value="Methyltransf_16"/>
</dbReference>
<comment type="caution">
    <text evidence="2">The sequence shown here is derived from an EMBL/GenBank/DDBJ whole genome shotgun (WGS) entry which is preliminary data.</text>
</comment>
<dbReference type="SUPFAM" id="SSF53335">
    <property type="entry name" value="S-adenosyl-L-methionine-dependent methyltransferases"/>
    <property type="match status" value="1"/>
</dbReference>
<dbReference type="Gene3D" id="3.40.50.150">
    <property type="entry name" value="Vaccinia Virus protein VP39"/>
    <property type="match status" value="1"/>
</dbReference>
<evidence type="ECO:0000313" key="3">
    <source>
        <dbReference type="Proteomes" id="UP000596742"/>
    </source>
</evidence>
<dbReference type="PANTHER" id="PTHR14614">
    <property type="entry name" value="HEPATOCELLULAR CARCINOMA-ASSOCIATED ANTIGEN"/>
    <property type="match status" value="1"/>
</dbReference>
<dbReference type="EMBL" id="UYJE01005904">
    <property type="protein sequence ID" value="VDI41495.1"/>
    <property type="molecule type" value="Genomic_DNA"/>
</dbReference>
<gene>
    <name evidence="2" type="ORF">MGAL_10B056729</name>
</gene>
<dbReference type="PANTHER" id="PTHR14614:SF109">
    <property type="entry name" value="RIBOSOMAL LYSINE N-METHYLTRANSFERASE 5"/>
    <property type="match status" value="1"/>
</dbReference>
<dbReference type="GO" id="GO:0032991">
    <property type="term" value="C:protein-containing complex"/>
    <property type="evidence" value="ECO:0007669"/>
    <property type="project" value="TreeGrafter"/>
</dbReference>
<dbReference type="CDD" id="cd02440">
    <property type="entry name" value="AdoMet_MTases"/>
    <property type="match status" value="1"/>
</dbReference>
<dbReference type="OrthoDB" id="413520at2759"/>
<keyword evidence="1" id="KW-0732">Signal</keyword>
<keyword evidence="3" id="KW-1185">Reference proteome</keyword>